<evidence type="ECO:0000313" key="2">
    <source>
        <dbReference type="EMBL" id="GLI33339.1"/>
    </source>
</evidence>
<dbReference type="AlphaFoldDB" id="A0A9W6D1P3"/>
<dbReference type="Gene3D" id="3.20.20.190">
    <property type="entry name" value="Phosphatidylinositol (PI) phosphodiesterase"/>
    <property type="match status" value="1"/>
</dbReference>
<accession>A0A9W6D1P3</accession>
<gene>
    <name evidence="2" type="ORF">DAMNIGENAA_07720</name>
</gene>
<dbReference type="InterPro" id="IPR030395">
    <property type="entry name" value="GP_PDE_dom"/>
</dbReference>
<organism evidence="2 3">
    <name type="scientific">Desulforhabdus amnigena</name>
    <dbReference type="NCBI Taxonomy" id="40218"/>
    <lineage>
        <taxon>Bacteria</taxon>
        <taxon>Pseudomonadati</taxon>
        <taxon>Thermodesulfobacteriota</taxon>
        <taxon>Syntrophobacteria</taxon>
        <taxon>Syntrophobacterales</taxon>
        <taxon>Syntrophobacteraceae</taxon>
        <taxon>Desulforhabdus</taxon>
    </lineage>
</organism>
<dbReference type="InterPro" id="IPR017946">
    <property type="entry name" value="PLC-like_Pdiesterase_TIM-brl"/>
</dbReference>
<dbReference type="PROSITE" id="PS50007">
    <property type="entry name" value="PIPLC_X_DOMAIN"/>
    <property type="match status" value="1"/>
</dbReference>
<dbReference type="Proteomes" id="UP001144372">
    <property type="component" value="Unassembled WGS sequence"/>
</dbReference>
<dbReference type="EMBL" id="BSDR01000001">
    <property type="protein sequence ID" value="GLI33339.1"/>
    <property type="molecule type" value="Genomic_DNA"/>
</dbReference>
<dbReference type="SUPFAM" id="SSF51695">
    <property type="entry name" value="PLC-like phosphodiesterases"/>
    <property type="match status" value="1"/>
</dbReference>
<reference evidence="2" key="1">
    <citation type="submission" date="2022-12" db="EMBL/GenBank/DDBJ databases">
        <title>Reference genome sequencing for broad-spectrum identification of bacterial and archaeal isolates by mass spectrometry.</title>
        <authorList>
            <person name="Sekiguchi Y."/>
            <person name="Tourlousse D.M."/>
        </authorList>
    </citation>
    <scope>NUCLEOTIDE SEQUENCE</scope>
    <source>
        <strain evidence="2">ASRB1</strain>
    </source>
</reference>
<proteinExistence type="predicted"/>
<feature type="domain" description="GP-PDE" evidence="1">
    <location>
        <begin position="13"/>
        <end position="277"/>
    </location>
</feature>
<sequence>MPTDSSRIFSHPVLNIAHRGARSLAPENTLAAARKALQVGAHMWELDVGMTLDGELIVVHDLTLDRTSNVKAIYPSRSPWRVHDFTLKELQHLDFGSWFVEQDPFGEIASGALSLQEAKTYQGEPVLTLQDALTFTLEHDWLVNVEIKDLGNSHSESEIVYKVVSLVKDLNMADRVIISSFNHGYLECARSLHTEVALGVLVSFPHPNPEALVRKLGAQAYHPMLHTVTLHEISKLRQEGYHVLVWVANDEQTMRDLMDAGVSGLFTDFPQNLARIVS</sequence>
<dbReference type="PROSITE" id="PS51704">
    <property type="entry name" value="GP_PDE"/>
    <property type="match status" value="1"/>
</dbReference>
<dbReference type="PANTHER" id="PTHR46211:SF1">
    <property type="entry name" value="GLYCEROPHOSPHODIESTER PHOSPHODIESTERASE, CYTOPLASMIC"/>
    <property type="match status" value="1"/>
</dbReference>
<dbReference type="PANTHER" id="PTHR46211">
    <property type="entry name" value="GLYCEROPHOSPHORYL DIESTER PHOSPHODIESTERASE"/>
    <property type="match status" value="1"/>
</dbReference>
<keyword evidence="3" id="KW-1185">Reference proteome</keyword>
<dbReference type="RefSeq" id="WP_281792351.1">
    <property type="nucleotide sequence ID" value="NZ_BSDR01000001.1"/>
</dbReference>
<name>A0A9W6D1P3_9BACT</name>
<dbReference type="GO" id="GO:0006629">
    <property type="term" value="P:lipid metabolic process"/>
    <property type="evidence" value="ECO:0007669"/>
    <property type="project" value="InterPro"/>
</dbReference>
<protein>
    <submittedName>
        <fullName evidence="2">Glycerophosphoryl diester phosphodiesterase</fullName>
    </submittedName>
</protein>
<evidence type="ECO:0000259" key="1">
    <source>
        <dbReference type="PROSITE" id="PS51704"/>
    </source>
</evidence>
<comment type="caution">
    <text evidence="2">The sequence shown here is derived from an EMBL/GenBank/DDBJ whole genome shotgun (WGS) entry which is preliminary data.</text>
</comment>
<dbReference type="GO" id="GO:0008081">
    <property type="term" value="F:phosphoric diester hydrolase activity"/>
    <property type="evidence" value="ECO:0007669"/>
    <property type="project" value="InterPro"/>
</dbReference>
<dbReference type="Pfam" id="PF03009">
    <property type="entry name" value="GDPD"/>
    <property type="match status" value="1"/>
</dbReference>
<evidence type="ECO:0000313" key="3">
    <source>
        <dbReference type="Proteomes" id="UP001144372"/>
    </source>
</evidence>